<keyword evidence="6" id="KW-1185">Reference proteome</keyword>
<dbReference type="InterPro" id="IPR000801">
    <property type="entry name" value="Esterase-like"/>
</dbReference>
<dbReference type="GO" id="GO:2001070">
    <property type="term" value="F:starch binding"/>
    <property type="evidence" value="ECO:0007669"/>
    <property type="project" value="InterPro"/>
</dbReference>
<dbReference type="InterPro" id="IPR002044">
    <property type="entry name" value="CBM20"/>
</dbReference>
<evidence type="ECO:0000313" key="5">
    <source>
        <dbReference type="EMBL" id="SCY78649.1"/>
    </source>
</evidence>
<dbReference type="InterPro" id="IPR013784">
    <property type="entry name" value="Carb-bd-like_fold"/>
</dbReference>
<evidence type="ECO:0000256" key="3">
    <source>
        <dbReference type="SAM" id="SignalP"/>
    </source>
</evidence>
<dbReference type="Gene3D" id="2.60.40.10">
    <property type="entry name" value="Immunoglobulins"/>
    <property type="match status" value="1"/>
</dbReference>
<protein>
    <recommendedName>
        <fullName evidence="4">CBM20 domain-containing protein</fullName>
    </recommendedName>
</protein>
<dbReference type="PANTHER" id="PTHR40841">
    <property type="entry name" value="SIDEROPHORE TRIACETYLFUSARININE C ESTERASE"/>
    <property type="match status" value="1"/>
</dbReference>
<evidence type="ECO:0000256" key="1">
    <source>
        <dbReference type="ARBA" id="ARBA00005622"/>
    </source>
</evidence>
<dbReference type="STRING" id="490189.SAMN02927903_02352"/>
<feature type="domain" description="CBM20" evidence="4">
    <location>
        <begin position="293"/>
        <end position="379"/>
    </location>
</feature>
<evidence type="ECO:0000256" key="2">
    <source>
        <dbReference type="ARBA" id="ARBA00022801"/>
    </source>
</evidence>
<accession>A0A1G5ISQ0</accession>
<proteinExistence type="inferred from homology"/>
<organism evidence="5 6">
    <name type="scientific">Flavobacterium caeni</name>
    <dbReference type="NCBI Taxonomy" id="490189"/>
    <lineage>
        <taxon>Bacteria</taxon>
        <taxon>Pseudomonadati</taxon>
        <taxon>Bacteroidota</taxon>
        <taxon>Flavobacteriia</taxon>
        <taxon>Flavobacteriales</taxon>
        <taxon>Flavobacteriaceae</taxon>
        <taxon>Flavobacterium</taxon>
    </lineage>
</organism>
<feature type="chain" id="PRO_5011786448" description="CBM20 domain-containing protein" evidence="3">
    <location>
        <begin position="21"/>
        <end position="390"/>
    </location>
</feature>
<comment type="similarity">
    <text evidence="1">Belongs to the esterase D family.</text>
</comment>
<name>A0A1G5ISQ0_9FLAO</name>
<dbReference type="PANTHER" id="PTHR40841:SF2">
    <property type="entry name" value="SIDEROPHORE-DEGRADING ESTERASE (EUROFUNG)"/>
    <property type="match status" value="1"/>
</dbReference>
<keyword evidence="3" id="KW-0732">Signal</keyword>
<keyword evidence="2" id="KW-0378">Hydrolase</keyword>
<dbReference type="SUPFAM" id="SSF49452">
    <property type="entry name" value="Starch-binding domain-like"/>
    <property type="match status" value="1"/>
</dbReference>
<reference evidence="5 6" key="1">
    <citation type="submission" date="2016-10" db="EMBL/GenBank/DDBJ databases">
        <authorList>
            <person name="de Groot N.N."/>
        </authorList>
    </citation>
    <scope>NUCLEOTIDE SEQUENCE [LARGE SCALE GENOMIC DNA]</scope>
    <source>
        <strain evidence="5 6">CGMCC 1.7031</strain>
    </source>
</reference>
<gene>
    <name evidence="5" type="ORF">SAMN02927903_02352</name>
</gene>
<dbReference type="AlphaFoldDB" id="A0A1G5ISQ0"/>
<dbReference type="OrthoDB" id="9784036at2"/>
<dbReference type="EMBL" id="FMVF01000011">
    <property type="protein sequence ID" value="SCY78649.1"/>
    <property type="molecule type" value="Genomic_DNA"/>
</dbReference>
<sequence>MKSALIYLVLSVMFLCNALAQPIARVSSVKIFSKSLNQERELLIYTPVDYDNRIHELFEVVYVFDSQSREFFDYTSAIMSFVADSPKSVIVVGVTSPYNEKLDYSRNNDFLPVLETADAKKRYGKYHGNADQFLDYVASEVIPFIDANYRTLDSNTAVGHSLGASFILNALLEKPGLFQNCIAVSPNFAYDQNKLEKKIVQFDYSKITKPTFIYLSHADEGVDYWPEWKPAREKVYAFFNGQKSPKNITVKTGEFPDSNHWRTFPLGLNDALTHYFKTIQPAREKMLDAQEHEVTITVKVPKKDDVVYITGNQTSLADWNPGKIMMVKTSDHERKITVKLKGPAQFKFTRGSWDTAAEVTGTHNNCMIKPESAKTFEFEITGYVDRQDEK</sequence>
<dbReference type="Gene3D" id="3.40.50.1820">
    <property type="entry name" value="alpha/beta hydrolase"/>
    <property type="match status" value="1"/>
</dbReference>
<dbReference type="SUPFAM" id="SSF53474">
    <property type="entry name" value="alpha/beta-Hydrolases"/>
    <property type="match status" value="1"/>
</dbReference>
<dbReference type="InterPro" id="IPR013783">
    <property type="entry name" value="Ig-like_fold"/>
</dbReference>
<dbReference type="Pfam" id="PF00756">
    <property type="entry name" value="Esterase"/>
    <property type="match status" value="1"/>
</dbReference>
<dbReference type="Proteomes" id="UP000199354">
    <property type="component" value="Unassembled WGS sequence"/>
</dbReference>
<dbReference type="InterPro" id="IPR029058">
    <property type="entry name" value="AB_hydrolase_fold"/>
</dbReference>
<dbReference type="SMART" id="SM01065">
    <property type="entry name" value="CBM_2"/>
    <property type="match status" value="1"/>
</dbReference>
<evidence type="ECO:0000313" key="6">
    <source>
        <dbReference type="Proteomes" id="UP000199354"/>
    </source>
</evidence>
<feature type="signal peptide" evidence="3">
    <location>
        <begin position="1"/>
        <end position="20"/>
    </location>
</feature>
<evidence type="ECO:0000259" key="4">
    <source>
        <dbReference type="SMART" id="SM01065"/>
    </source>
</evidence>
<dbReference type="GO" id="GO:0016788">
    <property type="term" value="F:hydrolase activity, acting on ester bonds"/>
    <property type="evidence" value="ECO:0007669"/>
    <property type="project" value="TreeGrafter"/>
</dbReference>
<dbReference type="InterPro" id="IPR052558">
    <property type="entry name" value="Siderophore_Hydrolase_D"/>
</dbReference>
<dbReference type="RefSeq" id="WP_091144339.1">
    <property type="nucleotide sequence ID" value="NZ_FMVF01000011.1"/>
</dbReference>